<reference evidence="4" key="2">
    <citation type="submission" date="1995-06" db="EMBL/GenBank/DDBJ databases">
        <title>Identification and characterization of an inversion encompassing the toxin-encoding region of the Bacillus anthracis plasmid pXO1.</title>
        <authorList>
            <person name="Hornung J.M."/>
            <person name="Thorne C.B."/>
        </authorList>
    </citation>
    <scope>NUCLEOTIDE SEQUENCE</scope>
    <source>
        <strain evidence="4">Sterne</strain>
        <strain evidence="3">Weybridge A UM23</strain>
        <plasmid evidence="4">pXO1</plasmid>
    </source>
</reference>
<dbReference type="EMBL" id="U30714">
    <property type="protein sequence ID" value="AAA74027.1"/>
    <property type="molecule type" value="Genomic_DNA"/>
</dbReference>
<dbReference type="NCBIfam" id="NF033516">
    <property type="entry name" value="transpos_IS3"/>
    <property type="match status" value="1"/>
</dbReference>
<dbReference type="GO" id="GO:0015074">
    <property type="term" value="P:DNA integration"/>
    <property type="evidence" value="ECO:0007669"/>
    <property type="project" value="InterPro"/>
</dbReference>
<dbReference type="InterPro" id="IPR036397">
    <property type="entry name" value="RNaseH_sf"/>
</dbReference>
<dbReference type="EMBL" id="U30715">
    <property type="protein sequence ID" value="AAA74029.1"/>
    <property type="molecule type" value="Genomic_DNA"/>
</dbReference>
<dbReference type="InterPro" id="IPR050900">
    <property type="entry name" value="Transposase_IS3/IS150/IS904"/>
</dbReference>
<proteinExistence type="predicted"/>
<evidence type="ECO:0000313" key="5">
    <source>
        <dbReference type="EMBL" id="AAD32400.1"/>
    </source>
</evidence>
<geneLocation type="plasmid" evidence="4">
    <name>pXO1</name>
</geneLocation>
<dbReference type="InterPro" id="IPR012337">
    <property type="entry name" value="RNaseH-like_sf"/>
</dbReference>
<reference evidence="4" key="1">
    <citation type="book" date="1993" name="BACILLUS SUBTILIS AND OTHER GRAM-POSITIVE BACTERIA" publisher="American Society of Microbiology" city="Washington, D.C., USA">
        <title>Bacillus anthracis.</title>
        <editorList>
            <person name="Sonenshein A.L."/>
        </editorList>
        <authorList>
            <person name="Thorne C.B."/>
        </authorList>
    </citation>
    <scope>NUCLEOTIDE SEQUENCE</scope>
    <source>
        <strain evidence="4">Sterne</strain>
        <strain evidence="3">Weybridge A UM23</strain>
        <plasmid evidence="4">pXO1</plasmid>
    </source>
</reference>
<dbReference type="Pfam" id="PF00665">
    <property type="entry name" value="rve"/>
    <property type="match status" value="1"/>
</dbReference>
<evidence type="ECO:0000259" key="2">
    <source>
        <dbReference type="PROSITE" id="PS50994"/>
    </source>
</evidence>
<dbReference type="KEGG" id="banh:HYU01_28885"/>
<accession>Q57057</accession>
<dbReference type="PATRIC" id="fig|1392.230.peg.5769"/>
<feature type="domain" description="Integrase catalytic" evidence="2">
    <location>
        <begin position="111"/>
        <end position="274"/>
    </location>
</feature>
<dbReference type="PIR" id="H59102">
    <property type="entry name" value="H59102"/>
</dbReference>
<organism evidence="4">
    <name type="scientific">Bacillus anthracis</name>
    <name type="common">anthrax bacterium</name>
    <dbReference type="NCBI Taxonomy" id="1392"/>
    <lineage>
        <taxon>Bacteria</taxon>
        <taxon>Bacillati</taxon>
        <taxon>Bacillota</taxon>
        <taxon>Bacilli</taxon>
        <taxon>Bacillales</taxon>
        <taxon>Bacillaceae</taxon>
        <taxon>Bacillus</taxon>
        <taxon>Bacillus cereus group</taxon>
    </lineage>
</organism>
<evidence type="ECO:0000256" key="1">
    <source>
        <dbReference type="ARBA" id="ARBA00002286"/>
    </source>
</evidence>
<evidence type="ECO:0000313" key="4">
    <source>
        <dbReference type="EMBL" id="AAA74029.1"/>
    </source>
</evidence>
<dbReference type="KEGG" id="banh:HYU01_28635"/>
<dbReference type="InterPro" id="IPR048020">
    <property type="entry name" value="Transpos_IS3"/>
</dbReference>
<dbReference type="Pfam" id="PF13333">
    <property type="entry name" value="rve_2"/>
    <property type="match status" value="1"/>
</dbReference>
<dbReference type="PANTHER" id="PTHR46889:SF4">
    <property type="entry name" value="TRANSPOSASE INSO FOR INSERTION SEQUENCE ELEMENT IS911B-RELATED"/>
    <property type="match status" value="1"/>
</dbReference>
<sequence>MKDEYSIKEICILIGIPRSTYYRWKNKEKDVKEAKLEQAILTICMTNHFRYGHRKVTALLKRKYNYHPNRKTVQKIMQKKNLQCRVKRKRRTWINGESRIVVENLLNRNFQANKPNEKWVTDITYLPFGTEMLYLLSIMDLYNNEIIAYEISNRQDVTLVLRTVEKAIKLQQKTQIILHSDQGAVYTSYAFQTLSKKNGITTSMSRKGNCHDNAVIESFHSSLKSELFYSQEKQIHSTSTLKQLIHDYIEYYNTERIQEKLNYLSPIEYKKQVA</sequence>
<dbReference type="InterPro" id="IPR001584">
    <property type="entry name" value="Integrase_cat-core"/>
</dbReference>
<dbReference type="PANTHER" id="PTHR46889">
    <property type="entry name" value="TRANSPOSASE INSF FOR INSERTION SEQUENCE IS3B-RELATED"/>
    <property type="match status" value="1"/>
</dbReference>
<geneLocation type="plasmid" evidence="5">
    <name>pX01</name>
</geneLocation>
<dbReference type="AlphaFoldDB" id="Q57057"/>
<keyword evidence="4" id="KW-0614">Plasmid</keyword>
<dbReference type="InterPro" id="IPR025948">
    <property type="entry name" value="HTH-like_dom"/>
</dbReference>
<name>Q57057_BACAN</name>
<dbReference type="GO" id="GO:0003676">
    <property type="term" value="F:nucleic acid binding"/>
    <property type="evidence" value="ECO:0007669"/>
    <property type="project" value="InterPro"/>
</dbReference>
<evidence type="ECO:0000313" key="3">
    <source>
        <dbReference type="EMBL" id="AAA74027.1"/>
    </source>
</evidence>
<protein>
    <submittedName>
        <fullName evidence="4">ORFB</fullName>
    </submittedName>
    <submittedName>
        <fullName evidence="5">PXO1-96</fullName>
    </submittedName>
</protein>
<dbReference type="EMBL" id="AF065404">
    <property type="protein sequence ID" value="AAD32400.1"/>
    <property type="molecule type" value="Genomic_DNA"/>
</dbReference>
<dbReference type="Pfam" id="PF13276">
    <property type="entry name" value="HTH_21"/>
    <property type="match status" value="1"/>
</dbReference>
<dbReference type="PROSITE" id="PS50994">
    <property type="entry name" value="INTEGRASE"/>
    <property type="match status" value="1"/>
</dbReference>
<dbReference type="RefSeq" id="WP_003159880.1">
    <property type="nucleotide sequence ID" value="NZ_BBWX01000119.1"/>
</dbReference>
<dbReference type="Gene3D" id="3.30.420.10">
    <property type="entry name" value="Ribonuclease H-like superfamily/Ribonuclease H"/>
    <property type="match status" value="1"/>
</dbReference>
<reference evidence="5" key="3">
    <citation type="journal article" date="1999" name="J. Bacteriol.">
        <title>Sequence and organization of pXO1, the large Bacillus anthracis plasmid harboring the anthrax toxin genes.</title>
        <authorList>
            <person name="Okinaka R.T."/>
            <person name="Cloud K."/>
            <person name="Hampton O."/>
            <person name="Hoffmaster A.R."/>
            <person name="Hill K.K."/>
            <person name="Keim P."/>
            <person name="Koehler T.M."/>
            <person name="Lamke G."/>
            <person name="Kumano S."/>
            <person name="Mahillon J."/>
            <person name="Manter D."/>
            <person name="Martinez Y."/>
            <person name="Ricke D."/>
            <person name="Svensson R."/>
            <person name="Jackson P.J."/>
        </authorList>
    </citation>
    <scope>NUCLEOTIDE SEQUENCE</scope>
    <source>
        <strain evidence="5">Sterne</strain>
        <plasmid evidence="5">pX01</plasmid>
    </source>
</reference>
<dbReference type="SUPFAM" id="SSF53098">
    <property type="entry name" value="Ribonuclease H-like"/>
    <property type="match status" value="1"/>
</dbReference>
<comment type="function">
    <text evidence="1">Involved in the transposition of the insertion sequence.</text>
</comment>